<comment type="caution">
    <text evidence="2">The sequence shown here is derived from an EMBL/GenBank/DDBJ whole genome shotgun (WGS) entry which is preliminary data.</text>
</comment>
<protein>
    <submittedName>
        <fullName evidence="2">Uncharacterized protein</fullName>
    </submittedName>
</protein>
<dbReference type="Proteomes" id="UP001385951">
    <property type="component" value="Unassembled WGS sequence"/>
</dbReference>
<dbReference type="AlphaFoldDB" id="A0AAW0FKI9"/>
<accession>A0AAW0FKI9</accession>
<name>A0AAW0FKI9_9APHY</name>
<feature type="compositionally biased region" description="Pro residues" evidence="1">
    <location>
        <begin position="177"/>
        <end position="206"/>
    </location>
</feature>
<feature type="region of interest" description="Disordered" evidence="1">
    <location>
        <begin position="137"/>
        <end position="206"/>
    </location>
</feature>
<evidence type="ECO:0000256" key="1">
    <source>
        <dbReference type="SAM" id="MobiDB-lite"/>
    </source>
</evidence>
<keyword evidence="3" id="KW-1185">Reference proteome</keyword>
<reference evidence="2 3" key="1">
    <citation type="submission" date="2022-09" db="EMBL/GenBank/DDBJ databases">
        <authorList>
            <person name="Palmer J.M."/>
        </authorList>
    </citation>
    <scope>NUCLEOTIDE SEQUENCE [LARGE SCALE GENOMIC DNA]</scope>
    <source>
        <strain evidence="2 3">DSM 7382</strain>
    </source>
</reference>
<feature type="compositionally biased region" description="Low complexity" evidence="1">
    <location>
        <begin position="43"/>
        <end position="55"/>
    </location>
</feature>
<dbReference type="EMBL" id="JASBNA010000068">
    <property type="protein sequence ID" value="KAK7678699.1"/>
    <property type="molecule type" value="Genomic_DNA"/>
</dbReference>
<evidence type="ECO:0000313" key="3">
    <source>
        <dbReference type="Proteomes" id="UP001385951"/>
    </source>
</evidence>
<feature type="compositionally biased region" description="Polar residues" evidence="1">
    <location>
        <begin position="148"/>
        <end position="162"/>
    </location>
</feature>
<feature type="region of interest" description="Disordered" evidence="1">
    <location>
        <begin position="1"/>
        <end position="61"/>
    </location>
</feature>
<proteinExistence type="predicted"/>
<evidence type="ECO:0000313" key="2">
    <source>
        <dbReference type="EMBL" id="KAK7678699.1"/>
    </source>
</evidence>
<sequence>MSGSTQALPESSSVQLHYPWPEYQSDPTSSHELLNQLDNLRPSTSTSETQESTSELVSDYTYTETSGNDCVQIREKTYIHSPLFDRHLGPSLSRRRRGIIRRKLWSCSSAPYHQSLYMGYSPSYSRISVSLSQTYRPTQGIEYGPEPSTAQNGDSQTATNEYSRPDARYTPLSGLPFLPPLGPPEPSPCGEPPNSQPLPPMGYPPTAPTFTDPLYYHPYAGQHSYLGYYPPTSGVTDAYTQAPGTSTTYPTPYPYDPVTGANDRYNEYLAQQVSGIPPTFEERLKIRQGFTEQGQQAIECIVRQVWYL</sequence>
<organism evidence="2 3">
    <name type="scientific">Cerrena zonata</name>
    <dbReference type="NCBI Taxonomy" id="2478898"/>
    <lineage>
        <taxon>Eukaryota</taxon>
        <taxon>Fungi</taxon>
        <taxon>Dikarya</taxon>
        <taxon>Basidiomycota</taxon>
        <taxon>Agaricomycotina</taxon>
        <taxon>Agaricomycetes</taxon>
        <taxon>Polyporales</taxon>
        <taxon>Cerrenaceae</taxon>
        <taxon>Cerrena</taxon>
    </lineage>
</organism>
<feature type="compositionally biased region" description="Polar residues" evidence="1">
    <location>
        <begin position="1"/>
        <end position="15"/>
    </location>
</feature>
<feature type="compositionally biased region" description="Polar residues" evidence="1">
    <location>
        <begin position="25"/>
        <end position="42"/>
    </location>
</feature>
<gene>
    <name evidence="2" type="ORF">QCA50_018281</name>
</gene>